<proteinExistence type="inferred from homology"/>
<dbReference type="KEGG" id="spu:576120"/>
<evidence type="ECO:0000313" key="5">
    <source>
        <dbReference type="Proteomes" id="UP000007110"/>
    </source>
</evidence>
<dbReference type="OMA" id="DVFTWQM"/>
<sequence>MAAPTVIPANETKNCAPKEVDIYRDTPIRYLGYANEVGEAFRALIPKSAVWATYGVASAYVLADARHKGQEAAKLNWPDDSTKKQKVVHAVGDTIVWQGLASVIIPGFTINRLCKLSFFTLSRVSSLPEPVRKWTTTALGLAVIPFIIKPIDKSVDYMMNNSVRRWYHIEPPEEKLVHHRR</sequence>
<dbReference type="AlphaFoldDB" id="A0A7M7PDF7"/>
<dbReference type="Pfam" id="PF10558">
    <property type="entry name" value="MTP18"/>
    <property type="match status" value="1"/>
</dbReference>
<reference evidence="4" key="2">
    <citation type="submission" date="2021-01" db="UniProtKB">
        <authorList>
            <consortium name="EnsemblMetazoa"/>
        </authorList>
    </citation>
    <scope>IDENTIFICATION</scope>
</reference>
<dbReference type="RefSeq" id="XP_030847553.1">
    <property type="nucleotide sequence ID" value="XM_030991693.1"/>
</dbReference>
<keyword evidence="5" id="KW-1185">Reference proteome</keyword>
<name>A0A7M7PDF7_STRPU</name>
<dbReference type="GO" id="GO:0000266">
    <property type="term" value="P:mitochondrial fission"/>
    <property type="evidence" value="ECO:0000318"/>
    <property type="project" value="GO_Central"/>
</dbReference>
<evidence type="ECO:0000256" key="3">
    <source>
        <dbReference type="ARBA" id="ARBA00029631"/>
    </source>
</evidence>
<dbReference type="PANTHER" id="PTHR11001">
    <property type="entry name" value="MITOCHONDRIAL FISSION PROCESS PROTEIN 1"/>
    <property type="match status" value="1"/>
</dbReference>
<evidence type="ECO:0000256" key="2">
    <source>
        <dbReference type="ARBA" id="ARBA00017835"/>
    </source>
</evidence>
<dbReference type="OrthoDB" id="424969at2759"/>
<dbReference type="EnsemblMetazoa" id="XM_030991693">
    <property type="protein sequence ID" value="XP_030847553"/>
    <property type="gene ID" value="LOC576120"/>
</dbReference>
<dbReference type="GO" id="GO:0005739">
    <property type="term" value="C:mitochondrion"/>
    <property type="evidence" value="ECO:0000318"/>
    <property type="project" value="GO_Central"/>
</dbReference>
<protein>
    <recommendedName>
        <fullName evidence="2">Mitochondrial fission process protein 1</fullName>
    </recommendedName>
    <alternativeName>
        <fullName evidence="3">Mitochondrial 18 kDa protein</fullName>
    </alternativeName>
</protein>
<dbReference type="FunCoup" id="A0A7M7PDF7">
    <property type="interactions" value="620"/>
</dbReference>
<evidence type="ECO:0000313" key="4">
    <source>
        <dbReference type="EnsemblMetazoa" id="XP_030847553"/>
    </source>
</evidence>
<reference evidence="5" key="1">
    <citation type="submission" date="2015-02" db="EMBL/GenBank/DDBJ databases">
        <title>Genome sequencing for Strongylocentrotus purpuratus.</title>
        <authorList>
            <person name="Murali S."/>
            <person name="Liu Y."/>
            <person name="Vee V."/>
            <person name="English A."/>
            <person name="Wang M."/>
            <person name="Skinner E."/>
            <person name="Han Y."/>
            <person name="Muzny D.M."/>
            <person name="Worley K.C."/>
            <person name="Gibbs R.A."/>
        </authorList>
    </citation>
    <scope>NUCLEOTIDE SEQUENCE</scope>
</reference>
<dbReference type="InterPro" id="IPR019560">
    <property type="entry name" value="Mitochondrial_18_kDa_protein"/>
</dbReference>
<dbReference type="Proteomes" id="UP000007110">
    <property type="component" value="Unassembled WGS sequence"/>
</dbReference>
<organism evidence="4 5">
    <name type="scientific">Strongylocentrotus purpuratus</name>
    <name type="common">Purple sea urchin</name>
    <dbReference type="NCBI Taxonomy" id="7668"/>
    <lineage>
        <taxon>Eukaryota</taxon>
        <taxon>Metazoa</taxon>
        <taxon>Echinodermata</taxon>
        <taxon>Eleutherozoa</taxon>
        <taxon>Echinozoa</taxon>
        <taxon>Echinoidea</taxon>
        <taxon>Euechinoidea</taxon>
        <taxon>Echinacea</taxon>
        <taxon>Camarodonta</taxon>
        <taxon>Echinidea</taxon>
        <taxon>Strongylocentrotidae</taxon>
        <taxon>Strongylocentrotus</taxon>
    </lineage>
</organism>
<dbReference type="PANTHER" id="PTHR11001:SF2">
    <property type="entry name" value="MITOCHONDRIAL FISSION PROCESS PROTEIN 1"/>
    <property type="match status" value="1"/>
</dbReference>
<accession>A0A7M7PDF7</accession>
<comment type="similarity">
    <text evidence="1">Belongs to the MTFP1 family.</text>
</comment>
<dbReference type="InParanoid" id="A0A7M7PDF7"/>
<dbReference type="CTD" id="51537"/>
<evidence type="ECO:0000256" key="1">
    <source>
        <dbReference type="ARBA" id="ARBA00009224"/>
    </source>
</evidence>
<dbReference type="GeneID" id="576120"/>